<dbReference type="PATRIC" id="fig|1349767.4.peg.187"/>
<dbReference type="PANTHER" id="PTHR43792">
    <property type="entry name" value="GNAT FAMILY, PUTATIVE (AFU_ORTHOLOGUE AFUA_3G00765)-RELATED-RELATED"/>
    <property type="match status" value="1"/>
</dbReference>
<dbReference type="eggNOG" id="COG1670">
    <property type="taxonomic scope" value="Bacteria"/>
</dbReference>
<dbReference type="Pfam" id="PF13302">
    <property type="entry name" value="Acetyltransf_3"/>
    <property type="match status" value="1"/>
</dbReference>
<reference evidence="5 6" key="1">
    <citation type="journal article" date="2015" name="Genome Announc.">
        <title>Genome Sequence of Mushroom Soft-Rot Pathogen Janthinobacterium agaricidamnosum.</title>
        <authorList>
            <person name="Graupner K."/>
            <person name="Lackner G."/>
            <person name="Hertweck C."/>
        </authorList>
    </citation>
    <scope>NUCLEOTIDE SEQUENCE [LARGE SCALE GENOMIC DNA]</scope>
    <source>
        <strain evidence="6">NBRC 102515 / DSM 9628</strain>
    </source>
</reference>
<dbReference type="OrthoDB" id="9801656at2"/>
<proteinExistence type="inferred from homology"/>
<keyword evidence="2" id="KW-0012">Acyltransferase</keyword>
<dbReference type="Proteomes" id="UP000027604">
    <property type="component" value="Chromosome I"/>
</dbReference>
<keyword evidence="6" id="KW-1185">Reference proteome</keyword>
<evidence type="ECO:0000256" key="3">
    <source>
        <dbReference type="ARBA" id="ARBA00038502"/>
    </source>
</evidence>
<dbReference type="InterPro" id="IPR016181">
    <property type="entry name" value="Acyl_CoA_acyltransferase"/>
</dbReference>
<evidence type="ECO:0000259" key="4">
    <source>
        <dbReference type="PROSITE" id="PS51186"/>
    </source>
</evidence>
<dbReference type="PROSITE" id="PS51186">
    <property type="entry name" value="GNAT"/>
    <property type="match status" value="1"/>
</dbReference>
<dbReference type="AlphaFoldDB" id="W0V8J4"/>
<gene>
    <name evidence="5" type="ORF">GJA_3591</name>
</gene>
<dbReference type="PANTHER" id="PTHR43792:SF8">
    <property type="entry name" value="[RIBOSOMAL PROTEIN US5]-ALANINE N-ACETYLTRANSFERASE"/>
    <property type="match status" value="1"/>
</dbReference>
<name>W0V8J4_9BURK</name>
<evidence type="ECO:0000256" key="1">
    <source>
        <dbReference type="ARBA" id="ARBA00022679"/>
    </source>
</evidence>
<accession>W0V8J4</accession>
<protein>
    <submittedName>
        <fullName evidence="5">Acetyltransferase family protein</fullName>
    </submittedName>
</protein>
<evidence type="ECO:0000256" key="2">
    <source>
        <dbReference type="ARBA" id="ARBA00023315"/>
    </source>
</evidence>
<dbReference type="InterPro" id="IPR000182">
    <property type="entry name" value="GNAT_dom"/>
</dbReference>
<comment type="similarity">
    <text evidence="3">Belongs to the acetyltransferase family. RimJ subfamily.</text>
</comment>
<dbReference type="RefSeq" id="WP_038494292.1">
    <property type="nucleotide sequence ID" value="NZ_BCTH01000067.1"/>
</dbReference>
<dbReference type="STRING" id="1349767.GJA_3591"/>
<dbReference type="InterPro" id="IPR051531">
    <property type="entry name" value="N-acetyltransferase"/>
</dbReference>
<dbReference type="KEGG" id="jag:GJA_3591"/>
<evidence type="ECO:0000313" key="6">
    <source>
        <dbReference type="Proteomes" id="UP000027604"/>
    </source>
</evidence>
<evidence type="ECO:0000313" key="5">
    <source>
        <dbReference type="EMBL" id="CDG84206.1"/>
    </source>
</evidence>
<sequence>MPYFKTLSTARLTLRPPRHGDEESLFRLHSDAQVMRYFSEPPWTDPARAARQVEDDVGAFGREEYLRFCIVLNGTQQMIGNCTLFALHRQNRRGEIGYALDRACWGQGYMHEALDALLEYAFVERDLHRLEADVDPRNSGSAHCLQRLGFSAEGLLRERWIVGGQVSDSALYGLLRRDWQARRG</sequence>
<dbReference type="HOGENOM" id="CLU_013985_3_6_4"/>
<dbReference type="GO" id="GO:0016747">
    <property type="term" value="F:acyltransferase activity, transferring groups other than amino-acyl groups"/>
    <property type="evidence" value="ECO:0007669"/>
    <property type="project" value="InterPro"/>
</dbReference>
<organism evidence="5 6">
    <name type="scientific">Janthinobacterium agaricidamnosum NBRC 102515 = DSM 9628</name>
    <dbReference type="NCBI Taxonomy" id="1349767"/>
    <lineage>
        <taxon>Bacteria</taxon>
        <taxon>Pseudomonadati</taxon>
        <taxon>Pseudomonadota</taxon>
        <taxon>Betaproteobacteria</taxon>
        <taxon>Burkholderiales</taxon>
        <taxon>Oxalobacteraceae</taxon>
        <taxon>Janthinobacterium</taxon>
    </lineage>
</organism>
<dbReference type="EMBL" id="HG322949">
    <property type="protein sequence ID" value="CDG84206.1"/>
    <property type="molecule type" value="Genomic_DNA"/>
</dbReference>
<feature type="domain" description="N-acetyltransferase" evidence="4">
    <location>
        <begin position="12"/>
        <end position="178"/>
    </location>
</feature>
<dbReference type="SUPFAM" id="SSF55729">
    <property type="entry name" value="Acyl-CoA N-acyltransferases (Nat)"/>
    <property type="match status" value="1"/>
</dbReference>
<dbReference type="Gene3D" id="3.40.630.30">
    <property type="match status" value="1"/>
</dbReference>
<keyword evidence="1 5" id="KW-0808">Transferase</keyword>